<keyword evidence="5 9" id="KW-1133">Transmembrane helix</keyword>
<evidence type="ECO:0000256" key="1">
    <source>
        <dbReference type="ARBA" id="ARBA00004162"/>
    </source>
</evidence>
<protein>
    <submittedName>
        <fullName evidence="10">Biopolymer transport protein ExbD/TolR</fullName>
    </submittedName>
</protein>
<evidence type="ECO:0000256" key="7">
    <source>
        <dbReference type="RuleBase" id="RU003879"/>
    </source>
</evidence>
<evidence type="ECO:0000313" key="10">
    <source>
        <dbReference type="EMBL" id="QDS95980.1"/>
    </source>
</evidence>
<evidence type="ECO:0000313" key="11">
    <source>
        <dbReference type="Proteomes" id="UP000320672"/>
    </source>
</evidence>
<accession>A0A517MMB6</accession>
<keyword evidence="6 9" id="KW-0472">Membrane</keyword>
<dbReference type="GO" id="GO:0015031">
    <property type="term" value="P:protein transport"/>
    <property type="evidence" value="ECO:0007669"/>
    <property type="project" value="UniProtKB-KW"/>
</dbReference>
<dbReference type="AlphaFoldDB" id="A0A517MMB6"/>
<reference evidence="10 11" key="1">
    <citation type="submission" date="2019-02" db="EMBL/GenBank/DDBJ databases">
        <title>Deep-cultivation of Planctomycetes and their phenomic and genomic characterization uncovers novel biology.</title>
        <authorList>
            <person name="Wiegand S."/>
            <person name="Jogler M."/>
            <person name="Boedeker C."/>
            <person name="Pinto D."/>
            <person name="Vollmers J."/>
            <person name="Rivas-Marin E."/>
            <person name="Kohn T."/>
            <person name="Peeters S.H."/>
            <person name="Heuer A."/>
            <person name="Rast P."/>
            <person name="Oberbeckmann S."/>
            <person name="Bunk B."/>
            <person name="Jeske O."/>
            <person name="Meyerdierks A."/>
            <person name="Storesund J.E."/>
            <person name="Kallscheuer N."/>
            <person name="Luecker S."/>
            <person name="Lage O.M."/>
            <person name="Pohl T."/>
            <person name="Merkel B.J."/>
            <person name="Hornburger P."/>
            <person name="Mueller R.-W."/>
            <person name="Bruemmer F."/>
            <person name="Labrenz M."/>
            <person name="Spormann A.M."/>
            <person name="Op den Camp H."/>
            <person name="Overmann J."/>
            <person name="Amann R."/>
            <person name="Jetten M.S.M."/>
            <person name="Mascher T."/>
            <person name="Medema M.H."/>
            <person name="Devos D.P."/>
            <person name="Kaster A.-K."/>
            <person name="Ovreas L."/>
            <person name="Rohde M."/>
            <person name="Galperin M.Y."/>
            <person name="Jogler C."/>
        </authorList>
    </citation>
    <scope>NUCLEOTIDE SEQUENCE [LARGE SCALE GENOMIC DNA]</scope>
    <source>
        <strain evidence="10 11">FF011L</strain>
    </source>
</reference>
<dbReference type="EMBL" id="CP036262">
    <property type="protein sequence ID" value="QDS95980.1"/>
    <property type="molecule type" value="Genomic_DNA"/>
</dbReference>
<evidence type="ECO:0000256" key="6">
    <source>
        <dbReference type="ARBA" id="ARBA00023136"/>
    </source>
</evidence>
<dbReference type="PANTHER" id="PTHR30558:SF3">
    <property type="entry name" value="BIOPOLYMER TRANSPORT PROTEIN EXBD-RELATED"/>
    <property type="match status" value="1"/>
</dbReference>
<gene>
    <name evidence="10" type="ORF">FF011L_47840</name>
</gene>
<comment type="similarity">
    <text evidence="2 7">Belongs to the ExbD/TolR family.</text>
</comment>
<dbReference type="KEGG" id="rml:FF011L_47840"/>
<feature type="region of interest" description="Disordered" evidence="8">
    <location>
        <begin position="1"/>
        <end position="28"/>
    </location>
</feature>
<dbReference type="Pfam" id="PF02472">
    <property type="entry name" value="ExbD"/>
    <property type="match status" value="1"/>
</dbReference>
<evidence type="ECO:0000256" key="5">
    <source>
        <dbReference type="ARBA" id="ARBA00022989"/>
    </source>
</evidence>
<proteinExistence type="inferred from homology"/>
<evidence type="ECO:0000256" key="8">
    <source>
        <dbReference type="SAM" id="MobiDB-lite"/>
    </source>
</evidence>
<feature type="transmembrane region" description="Helical" evidence="9">
    <location>
        <begin position="31"/>
        <end position="48"/>
    </location>
</feature>
<dbReference type="InterPro" id="IPR003400">
    <property type="entry name" value="ExbD"/>
</dbReference>
<dbReference type="GO" id="GO:0022857">
    <property type="term" value="F:transmembrane transporter activity"/>
    <property type="evidence" value="ECO:0007669"/>
    <property type="project" value="InterPro"/>
</dbReference>
<name>A0A517MMB6_9BACT</name>
<sequence>MASVPDTIDDDEEDAPMQMSKGKRPDEEMDITPMIDITFLLLIFFVVASKMDPTQTGRTPTADAGLAVSAKDSAVIFVERGSEDAAILSRSDKSKFIDDEDAQTLEVIEYVQKELDDGKQQVMILGDYDVSVGEIGRVRKMVGDNFPDLDTTYIAVKEE</sequence>
<comment type="subcellular location">
    <subcellularLocation>
        <location evidence="1">Cell membrane</location>
        <topology evidence="1">Single-pass membrane protein</topology>
    </subcellularLocation>
    <subcellularLocation>
        <location evidence="7">Cell membrane</location>
        <topology evidence="7">Single-pass type II membrane protein</topology>
    </subcellularLocation>
</comment>
<evidence type="ECO:0000256" key="3">
    <source>
        <dbReference type="ARBA" id="ARBA00022475"/>
    </source>
</evidence>
<dbReference type="GO" id="GO:0005886">
    <property type="term" value="C:plasma membrane"/>
    <property type="evidence" value="ECO:0007669"/>
    <property type="project" value="UniProtKB-SubCell"/>
</dbReference>
<dbReference type="Proteomes" id="UP000320672">
    <property type="component" value="Chromosome"/>
</dbReference>
<keyword evidence="4 7" id="KW-0812">Transmembrane</keyword>
<keyword evidence="7" id="KW-0653">Protein transport</keyword>
<dbReference type="PANTHER" id="PTHR30558">
    <property type="entry name" value="EXBD MEMBRANE COMPONENT OF PMF-DRIVEN MACROMOLECULE IMPORT SYSTEM"/>
    <property type="match status" value="1"/>
</dbReference>
<keyword evidence="3" id="KW-1003">Cell membrane</keyword>
<evidence type="ECO:0000256" key="2">
    <source>
        <dbReference type="ARBA" id="ARBA00005811"/>
    </source>
</evidence>
<organism evidence="10 11">
    <name type="scientific">Roseimaritima multifibrata</name>
    <dbReference type="NCBI Taxonomy" id="1930274"/>
    <lineage>
        <taxon>Bacteria</taxon>
        <taxon>Pseudomonadati</taxon>
        <taxon>Planctomycetota</taxon>
        <taxon>Planctomycetia</taxon>
        <taxon>Pirellulales</taxon>
        <taxon>Pirellulaceae</taxon>
        <taxon>Roseimaritima</taxon>
    </lineage>
</organism>
<evidence type="ECO:0000256" key="9">
    <source>
        <dbReference type="SAM" id="Phobius"/>
    </source>
</evidence>
<dbReference type="OrthoDB" id="9793581at2"/>
<evidence type="ECO:0000256" key="4">
    <source>
        <dbReference type="ARBA" id="ARBA00022692"/>
    </source>
</evidence>
<keyword evidence="11" id="KW-1185">Reference proteome</keyword>
<keyword evidence="7" id="KW-0813">Transport</keyword>
<dbReference type="RefSeq" id="WP_145354190.1">
    <property type="nucleotide sequence ID" value="NZ_CP036262.1"/>
</dbReference>